<protein>
    <recommendedName>
        <fullName evidence="3">Succinylarginine dihydrolase</fullName>
    </recommendedName>
</protein>
<comment type="caution">
    <text evidence="1">The sequence shown here is derived from an EMBL/GenBank/DDBJ whole genome shotgun (WGS) entry which is preliminary data.</text>
</comment>
<proteinExistence type="predicted"/>
<accession>A0A917I417</accession>
<evidence type="ECO:0000313" key="1">
    <source>
        <dbReference type="EMBL" id="GGH10162.1"/>
    </source>
</evidence>
<evidence type="ECO:0000313" key="2">
    <source>
        <dbReference type="Proteomes" id="UP000603912"/>
    </source>
</evidence>
<reference evidence="1" key="2">
    <citation type="submission" date="2020-09" db="EMBL/GenBank/DDBJ databases">
        <authorList>
            <person name="Sun Q."/>
            <person name="Zhou Y."/>
        </authorList>
    </citation>
    <scope>NUCLEOTIDE SEQUENCE</scope>
    <source>
        <strain evidence="1">CGMCC 1.12214</strain>
    </source>
</reference>
<keyword evidence="2" id="KW-1185">Reference proteome</keyword>
<organism evidence="1 2">
    <name type="scientific">Alsobacter metallidurans</name>
    <dbReference type="NCBI Taxonomy" id="340221"/>
    <lineage>
        <taxon>Bacteria</taxon>
        <taxon>Pseudomonadati</taxon>
        <taxon>Pseudomonadota</taxon>
        <taxon>Alphaproteobacteria</taxon>
        <taxon>Hyphomicrobiales</taxon>
        <taxon>Alsobacteraceae</taxon>
        <taxon>Alsobacter</taxon>
    </lineage>
</organism>
<dbReference type="InterPro" id="IPR014989">
    <property type="entry name" value="DUF1839"/>
</dbReference>
<dbReference type="Proteomes" id="UP000603912">
    <property type="component" value="Unassembled WGS sequence"/>
</dbReference>
<evidence type="ECO:0008006" key="3">
    <source>
        <dbReference type="Google" id="ProtNLM"/>
    </source>
</evidence>
<reference evidence="1" key="1">
    <citation type="journal article" date="2014" name="Int. J. Syst. Evol. Microbiol.">
        <title>Complete genome sequence of Corynebacterium casei LMG S-19264T (=DSM 44701T), isolated from a smear-ripened cheese.</title>
        <authorList>
            <consortium name="US DOE Joint Genome Institute (JGI-PGF)"/>
            <person name="Walter F."/>
            <person name="Albersmeier A."/>
            <person name="Kalinowski J."/>
            <person name="Ruckert C."/>
        </authorList>
    </citation>
    <scope>NUCLEOTIDE SEQUENCE</scope>
    <source>
        <strain evidence="1">CGMCC 1.12214</strain>
    </source>
</reference>
<dbReference type="Pfam" id="PF08893">
    <property type="entry name" value="DUF1839"/>
    <property type="match status" value="1"/>
</dbReference>
<dbReference type="EMBL" id="BMES01000001">
    <property type="protein sequence ID" value="GGH10162.1"/>
    <property type="molecule type" value="Genomic_DNA"/>
</dbReference>
<sequence length="340" mass="37436">MSAVDFAPRPASARPLRAAGPVVAGAGATRQALHDPQRSWPETNCSVDLWIELLGALGLEPAAAMAFTVTQDFEGDQFTFFKIPTDDLERLYGVTLQELSIFDRLEDHVAEQLRRGRIVLVEVDGFWLPDTQGVSYRGEHTKTTVGINQIDEANRTLGYFHNAGAFTLSGEDFDGVFGRLPGQRSDSTLFPYAEFVKLDRAPLGPERLRAAAKDLLYRHLERAPARNPIEAWRERITAQMQAVADREPAFFHKVAFNTARQLGANFELLASFLDWLAPGEAAYAAERDAAARIATGAKSLQFNMARAVARRRFDTLPPLLDPLAADWTACVPALAAKLGV</sequence>
<name>A0A917I417_9HYPH</name>
<gene>
    <name evidence="1" type="ORF">GCM10007036_06540</name>
</gene>
<dbReference type="AlphaFoldDB" id="A0A917I417"/>